<accession>A0A328B9M8</accession>
<evidence type="ECO:0000313" key="5">
    <source>
        <dbReference type="EMBL" id="RAK61728.1"/>
    </source>
</evidence>
<protein>
    <submittedName>
        <fullName evidence="5">Peroxiredoxin</fullName>
    </submittedName>
</protein>
<keyword evidence="2" id="KW-0676">Redox-active center</keyword>
<dbReference type="Pfam" id="PF00578">
    <property type="entry name" value="AhpC-TSA"/>
    <property type="match status" value="1"/>
</dbReference>
<dbReference type="RefSeq" id="WP_111459014.1">
    <property type="nucleotide sequence ID" value="NZ_QFYP01000001.1"/>
</dbReference>
<organism evidence="5 6">
    <name type="scientific">Phenylobacterium hankyongense</name>
    <dbReference type="NCBI Taxonomy" id="1813876"/>
    <lineage>
        <taxon>Bacteria</taxon>
        <taxon>Pseudomonadati</taxon>
        <taxon>Pseudomonadota</taxon>
        <taxon>Alphaproteobacteria</taxon>
        <taxon>Caulobacterales</taxon>
        <taxon>Caulobacteraceae</taxon>
        <taxon>Phenylobacterium</taxon>
    </lineage>
</organism>
<evidence type="ECO:0000256" key="3">
    <source>
        <dbReference type="PIRSR" id="PIRSR000239-1"/>
    </source>
</evidence>
<reference evidence="6" key="1">
    <citation type="submission" date="2018-05" db="EMBL/GenBank/DDBJ databases">
        <authorList>
            <person name="Li X."/>
        </authorList>
    </citation>
    <scope>NUCLEOTIDE SEQUENCE [LARGE SCALE GENOMIC DNA]</scope>
    <source>
        <strain evidence="6">HKS-05</strain>
    </source>
</reference>
<evidence type="ECO:0000256" key="2">
    <source>
        <dbReference type="ARBA" id="ARBA00023284"/>
    </source>
</evidence>
<dbReference type="PANTHER" id="PTHR43110">
    <property type="entry name" value="THIOL PEROXIDASE"/>
    <property type="match status" value="1"/>
</dbReference>
<dbReference type="InterPro" id="IPR024706">
    <property type="entry name" value="Peroxiredoxin_AhpC-typ"/>
</dbReference>
<dbReference type="Proteomes" id="UP000249842">
    <property type="component" value="Unassembled WGS sequence"/>
</dbReference>
<keyword evidence="1" id="KW-0560">Oxidoreductase</keyword>
<gene>
    <name evidence="5" type="ORF">DJ021_07095</name>
</gene>
<dbReference type="SUPFAM" id="SSF52833">
    <property type="entry name" value="Thioredoxin-like"/>
    <property type="match status" value="1"/>
</dbReference>
<dbReference type="InterPro" id="IPR013766">
    <property type="entry name" value="Thioredoxin_domain"/>
</dbReference>
<feature type="active site" description="Cysteine sulfenic acid (-SOH) intermediate; for peroxidase activity" evidence="3">
    <location>
        <position position="47"/>
    </location>
</feature>
<dbReference type="GO" id="GO:0016491">
    <property type="term" value="F:oxidoreductase activity"/>
    <property type="evidence" value="ECO:0007669"/>
    <property type="project" value="UniProtKB-KW"/>
</dbReference>
<name>A0A328B9M8_9CAUL</name>
<dbReference type="OrthoDB" id="9812811at2"/>
<dbReference type="InterPro" id="IPR036249">
    <property type="entry name" value="Thioredoxin-like_sf"/>
</dbReference>
<dbReference type="GO" id="GO:0016209">
    <property type="term" value="F:antioxidant activity"/>
    <property type="evidence" value="ECO:0007669"/>
    <property type="project" value="InterPro"/>
</dbReference>
<keyword evidence="6" id="KW-1185">Reference proteome</keyword>
<dbReference type="InterPro" id="IPR050455">
    <property type="entry name" value="Tpx_Peroxidase_subfamily"/>
</dbReference>
<dbReference type="Gene3D" id="3.40.30.10">
    <property type="entry name" value="Glutaredoxin"/>
    <property type="match status" value="1"/>
</dbReference>
<feature type="domain" description="Thioredoxin" evidence="4">
    <location>
        <begin position="5"/>
        <end position="155"/>
    </location>
</feature>
<proteinExistence type="predicted"/>
<evidence type="ECO:0000259" key="4">
    <source>
        <dbReference type="PROSITE" id="PS51352"/>
    </source>
</evidence>
<dbReference type="PROSITE" id="PS51352">
    <property type="entry name" value="THIOREDOXIN_2"/>
    <property type="match status" value="1"/>
</dbReference>
<evidence type="ECO:0000313" key="6">
    <source>
        <dbReference type="Proteomes" id="UP000249842"/>
    </source>
</evidence>
<sequence length="170" mass="18397">MAEILPPGRPAPDFRLRVTPDQMLSLSELSGRRVVLAFYPADWSPVCGDQMALYNQVLAEFRDRGASLLGISVDGAWCHQAFAKDRNLHFPLLADFEPKGAVARSYGAYRDGDGVAERALFVIDENGTIAWSHCSPIAVNPGADGILDALDRLNASETPNVDPESSRIAG</sequence>
<dbReference type="EMBL" id="QFYP01000001">
    <property type="protein sequence ID" value="RAK61728.1"/>
    <property type="molecule type" value="Genomic_DNA"/>
</dbReference>
<dbReference type="AlphaFoldDB" id="A0A328B9M8"/>
<dbReference type="InterPro" id="IPR000866">
    <property type="entry name" value="AhpC/TSA"/>
</dbReference>
<dbReference type="PIRSF" id="PIRSF000239">
    <property type="entry name" value="AHPC"/>
    <property type="match status" value="1"/>
</dbReference>
<comment type="caution">
    <text evidence="5">The sequence shown here is derived from an EMBL/GenBank/DDBJ whole genome shotgun (WGS) entry which is preliminary data.</text>
</comment>
<evidence type="ECO:0000256" key="1">
    <source>
        <dbReference type="ARBA" id="ARBA00023002"/>
    </source>
</evidence>
<dbReference type="PANTHER" id="PTHR43110:SF1">
    <property type="entry name" value="THIOL PEROXIDASE"/>
    <property type="match status" value="1"/>
</dbReference>